<keyword evidence="1" id="KW-1133">Transmembrane helix</keyword>
<dbReference type="OrthoDB" id="86868at2"/>
<dbReference type="KEGG" id="tpi:TREPR_1282"/>
<organism evidence="2 3">
    <name type="scientific">Treponema primitia (strain ATCC BAA-887 / DSM 12427 / ZAS-2)</name>
    <dbReference type="NCBI Taxonomy" id="545694"/>
    <lineage>
        <taxon>Bacteria</taxon>
        <taxon>Pseudomonadati</taxon>
        <taxon>Spirochaetota</taxon>
        <taxon>Spirochaetia</taxon>
        <taxon>Spirochaetales</taxon>
        <taxon>Treponemataceae</taxon>
        <taxon>Treponema</taxon>
    </lineage>
</organism>
<name>F5YRF1_TREPZ</name>
<keyword evidence="1" id="KW-0812">Transmembrane</keyword>
<reference evidence="3" key="1">
    <citation type="submission" date="2009-12" db="EMBL/GenBank/DDBJ databases">
        <title>Complete sequence of Treponema primitia strain ZAS-2.</title>
        <authorList>
            <person name="Tetu S.G."/>
            <person name="Matson E."/>
            <person name="Ren Q."/>
            <person name="Seshadri R."/>
            <person name="Elbourne L."/>
            <person name="Hassan K.A."/>
            <person name="Durkin A."/>
            <person name="Radune D."/>
            <person name="Mohamoud Y."/>
            <person name="Shay R."/>
            <person name="Jin S."/>
            <person name="Zhang X."/>
            <person name="Lucey K."/>
            <person name="Ballor N.R."/>
            <person name="Ottesen E."/>
            <person name="Rosenthal R."/>
            <person name="Allen A."/>
            <person name="Leadbetter J.R."/>
            <person name="Paulsen I.T."/>
        </authorList>
    </citation>
    <scope>NUCLEOTIDE SEQUENCE [LARGE SCALE GENOMIC DNA]</scope>
    <source>
        <strain evidence="3">ATCC BAA-887 / DSM 12427 / ZAS-2</strain>
    </source>
</reference>
<reference evidence="2 3" key="2">
    <citation type="journal article" date="2011" name="ISME J.">
        <title>RNA-seq reveals cooperative metabolic interactions between two termite-gut spirochete species in co-culture.</title>
        <authorList>
            <person name="Rosenthal A.Z."/>
            <person name="Matson E.G."/>
            <person name="Eldar A."/>
            <person name="Leadbetter J.R."/>
        </authorList>
    </citation>
    <scope>NUCLEOTIDE SEQUENCE [LARGE SCALE GENOMIC DNA]</scope>
    <source>
        <strain evidence="3">ATCC BAA-887 / DSM 12427 / ZAS-2</strain>
    </source>
</reference>
<dbReference type="AlphaFoldDB" id="F5YRF1"/>
<dbReference type="RefSeq" id="WP_015708799.1">
    <property type="nucleotide sequence ID" value="NC_015578.1"/>
</dbReference>
<feature type="transmembrane region" description="Helical" evidence="1">
    <location>
        <begin position="121"/>
        <end position="139"/>
    </location>
</feature>
<dbReference type="EMBL" id="CP001843">
    <property type="protein sequence ID" value="AEF86246.1"/>
    <property type="molecule type" value="Genomic_DNA"/>
</dbReference>
<protein>
    <submittedName>
        <fullName evidence="2">Putative membrane protein</fullName>
    </submittedName>
</protein>
<gene>
    <name evidence="2" type="ordered locus">TREPR_1282</name>
</gene>
<feature type="transmembrane region" description="Helical" evidence="1">
    <location>
        <begin position="6"/>
        <end position="29"/>
    </location>
</feature>
<dbReference type="InterPro" id="IPR032479">
    <property type="entry name" value="DUF5058"/>
</dbReference>
<dbReference type="eggNOG" id="ENOG502Z9XC">
    <property type="taxonomic scope" value="Bacteria"/>
</dbReference>
<proteinExistence type="predicted"/>
<dbReference type="STRING" id="545694.TREPR_1282"/>
<accession>F5YRF1</accession>
<evidence type="ECO:0000313" key="2">
    <source>
        <dbReference type="EMBL" id="AEF86246.1"/>
    </source>
</evidence>
<keyword evidence="1" id="KW-0472">Membrane</keyword>
<sequence>MSFYDVAGHWLIYLMVGIGILFVACLAVVSMRKSWKRAIAKGYPREKLMTVVKSAVSATIIPSLAIVIGFFALVPILGVPWPWWRLSVVGSVTYETMAADSAVKAAGLDMTKLSLATAEDFVLVMFVMSIGIIGGLFFSPFASKSIQAGTMKLKVGDKRWGALGSSVFFLVILVVFVVPMFLDYSKTGIVKLLTLVSSGLITVILNVVADKCKAGWLRGFTLAISLLLAMASSVLWFGLLK</sequence>
<feature type="transmembrane region" description="Helical" evidence="1">
    <location>
        <begin position="160"/>
        <end position="182"/>
    </location>
</feature>
<dbReference type="HOGENOM" id="CLU_101764_0_0_12"/>
<feature type="transmembrane region" description="Helical" evidence="1">
    <location>
        <begin position="220"/>
        <end position="239"/>
    </location>
</feature>
<evidence type="ECO:0000256" key="1">
    <source>
        <dbReference type="SAM" id="Phobius"/>
    </source>
</evidence>
<feature type="transmembrane region" description="Helical" evidence="1">
    <location>
        <begin position="188"/>
        <end position="208"/>
    </location>
</feature>
<dbReference type="Proteomes" id="UP000009223">
    <property type="component" value="Chromosome"/>
</dbReference>
<keyword evidence="3" id="KW-1185">Reference proteome</keyword>
<evidence type="ECO:0000313" key="3">
    <source>
        <dbReference type="Proteomes" id="UP000009223"/>
    </source>
</evidence>
<dbReference type="Pfam" id="PF16481">
    <property type="entry name" value="DUF5058"/>
    <property type="match status" value="1"/>
</dbReference>
<feature type="transmembrane region" description="Helical" evidence="1">
    <location>
        <begin position="50"/>
        <end position="77"/>
    </location>
</feature>